<dbReference type="Proteomes" id="UP000000305">
    <property type="component" value="Unassembled WGS sequence"/>
</dbReference>
<dbReference type="InParanoid" id="E9G441"/>
<evidence type="ECO:0000313" key="2">
    <source>
        <dbReference type="Proteomes" id="UP000000305"/>
    </source>
</evidence>
<keyword evidence="2" id="KW-1185">Reference proteome</keyword>
<sequence>MDGMAYSWNGTLHVLFTEDLHELVEVTEIASLHGQFHIFTEKRRSSGGSAETAPVALEPCGFYLVQP</sequence>
<dbReference type="KEGG" id="dpx:DAPPUDRAFT_237071"/>
<protein>
    <submittedName>
        <fullName evidence="1">Uncharacterized protein</fullName>
    </submittedName>
</protein>
<gene>
    <name evidence="1" type="ORF">DAPPUDRAFT_237071</name>
</gene>
<organism evidence="1 2">
    <name type="scientific">Daphnia pulex</name>
    <name type="common">Water flea</name>
    <dbReference type="NCBI Taxonomy" id="6669"/>
    <lineage>
        <taxon>Eukaryota</taxon>
        <taxon>Metazoa</taxon>
        <taxon>Ecdysozoa</taxon>
        <taxon>Arthropoda</taxon>
        <taxon>Crustacea</taxon>
        <taxon>Branchiopoda</taxon>
        <taxon>Diplostraca</taxon>
        <taxon>Cladocera</taxon>
        <taxon>Anomopoda</taxon>
        <taxon>Daphniidae</taxon>
        <taxon>Daphnia</taxon>
    </lineage>
</organism>
<reference evidence="1 2" key="1">
    <citation type="journal article" date="2011" name="Science">
        <title>The ecoresponsive genome of Daphnia pulex.</title>
        <authorList>
            <person name="Colbourne J.K."/>
            <person name="Pfrender M.E."/>
            <person name="Gilbert D."/>
            <person name="Thomas W.K."/>
            <person name="Tucker A."/>
            <person name="Oakley T.H."/>
            <person name="Tokishita S."/>
            <person name="Aerts A."/>
            <person name="Arnold G.J."/>
            <person name="Basu M.K."/>
            <person name="Bauer D.J."/>
            <person name="Caceres C.E."/>
            <person name="Carmel L."/>
            <person name="Casola C."/>
            <person name="Choi J.H."/>
            <person name="Detter J.C."/>
            <person name="Dong Q."/>
            <person name="Dusheyko S."/>
            <person name="Eads B.D."/>
            <person name="Frohlich T."/>
            <person name="Geiler-Samerotte K.A."/>
            <person name="Gerlach D."/>
            <person name="Hatcher P."/>
            <person name="Jogdeo S."/>
            <person name="Krijgsveld J."/>
            <person name="Kriventseva E.V."/>
            <person name="Kultz D."/>
            <person name="Laforsch C."/>
            <person name="Lindquist E."/>
            <person name="Lopez J."/>
            <person name="Manak J.R."/>
            <person name="Muller J."/>
            <person name="Pangilinan J."/>
            <person name="Patwardhan R.P."/>
            <person name="Pitluck S."/>
            <person name="Pritham E.J."/>
            <person name="Rechtsteiner A."/>
            <person name="Rho M."/>
            <person name="Rogozin I.B."/>
            <person name="Sakarya O."/>
            <person name="Salamov A."/>
            <person name="Schaack S."/>
            <person name="Shapiro H."/>
            <person name="Shiga Y."/>
            <person name="Skalitzky C."/>
            <person name="Smith Z."/>
            <person name="Souvorov A."/>
            <person name="Sung W."/>
            <person name="Tang Z."/>
            <person name="Tsuchiya D."/>
            <person name="Tu H."/>
            <person name="Vos H."/>
            <person name="Wang M."/>
            <person name="Wolf Y.I."/>
            <person name="Yamagata H."/>
            <person name="Yamada T."/>
            <person name="Ye Y."/>
            <person name="Shaw J.R."/>
            <person name="Andrews J."/>
            <person name="Crease T.J."/>
            <person name="Tang H."/>
            <person name="Lucas S.M."/>
            <person name="Robertson H.M."/>
            <person name="Bork P."/>
            <person name="Koonin E.V."/>
            <person name="Zdobnov E.M."/>
            <person name="Grigoriev I.V."/>
            <person name="Lynch M."/>
            <person name="Boore J.L."/>
        </authorList>
    </citation>
    <scope>NUCLEOTIDE SEQUENCE [LARGE SCALE GENOMIC DNA]</scope>
</reference>
<evidence type="ECO:0000313" key="1">
    <source>
        <dbReference type="EMBL" id="EFX85683.1"/>
    </source>
</evidence>
<name>E9G441_DAPPU</name>
<dbReference type="AlphaFoldDB" id="E9G441"/>
<proteinExistence type="predicted"/>
<dbReference type="EMBL" id="GL732531">
    <property type="protein sequence ID" value="EFX85683.1"/>
    <property type="molecule type" value="Genomic_DNA"/>
</dbReference>
<dbReference type="HOGENOM" id="CLU_2815065_0_0_1"/>
<accession>E9G441</accession>